<protein>
    <recommendedName>
        <fullName evidence="4">Endonuclease/exonuclease/phosphatase domain-containing protein</fullName>
    </recommendedName>
</protein>
<dbReference type="Proteomes" id="UP000681722">
    <property type="component" value="Unassembled WGS sequence"/>
</dbReference>
<dbReference type="OrthoDB" id="10009308at2759"/>
<dbReference type="SUPFAM" id="SSF56219">
    <property type="entry name" value="DNase I-like"/>
    <property type="match status" value="1"/>
</dbReference>
<proteinExistence type="predicted"/>
<comment type="caution">
    <text evidence="1">The sequence shown here is derived from an EMBL/GenBank/DDBJ whole genome shotgun (WGS) entry which is preliminary data.</text>
</comment>
<accession>A0A815L6S3</accession>
<keyword evidence="3" id="KW-1185">Reference proteome</keyword>
<dbReference type="EMBL" id="CAJNOQ010017721">
    <property type="protein sequence ID" value="CAF1405839.1"/>
    <property type="molecule type" value="Genomic_DNA"/>
</dbReference>
<gene>
    <name evidence="1" type="ORF">GPM918_LOCUS33380</name>
    <name evidence="2" type="ORF">SRO942_LOCUS34063</name>
</gene>
<sequence>MYDSGVKLVNDYTIIHSGLPSDNKTRNAHGVAICLDQTAAKVWKDSGSEWEAISERILKIRLKCSPIHMTVISIYAPVNPSNNLMADACDKFYEDLQETVNKISKEDMVVIMGDYNARVEEKQTNVCQCIGPFTVDKD</sequence>
<evidence type="ECO:0000313" key="1">
    <source>
        <dbReference type="EMBL" id="CAF1405839.1"/>
    </source>
</evidence>
<dbReference type="InterPro" id="IPR036691">
    <property type="entry name" value="Endo/exonu/phosph_ase_sf"/>
</dbReference>
<dbReference type="Gene3D" id="3.60.10.10">
    <property type="entry name" value="Endonuclease/exonuclease/phosphatase"/>
    <property type="match status" value="1"/>
</dbReference>
<name>A0A815L6S3_9BILA</name>
<dbReference type="EMBL" id="CAJOBC010083144">
    <property type="protein sequence ID" value="CAF4297243.1"/>
    <property type="molecule type" value="Genomic_DNA"/>
</dbReference>
<evidence type="ECO:0000313" key="3">
    <source>
        <dbReference type="Proteomes" id="UP000663829"/>
    </source>
</evidence>
<organism evidence="1 3">
    <name type="scientific">Didymodactylos carnosus</name>
    <dbReference type="NCBI Taxonomy" id="1234261"/>
    <lineage>
        <taxon>Eukaryota</taxon>
        <taxon>Metazoa</taxon>
        <taxon>Spiralia</taxon>
        <taxon>Gnathifera</taxon>
        <taxon>Rotifera</taxon>
        <taxon>Eurotatoria</taxon>
        <taxon>Bdelloidea</taxon>
        <taxon>Philodinida</taxon>
        <taxon>Philodinidae</taxon>
        <taxon>Didymodactylos</taxon>
    </lineage>
</organism>
<evidence type="ECO:0000313" key="2">
    <source>
        <dbReference type="EMBL" id="CAF4297243.1"/>
    </source>
</evidence>
<reference evidence="1" key="1">
    <citation type="submission" date="2021-02" db="EMBL/GenBank/DDBJ databases">
        <authorList>
            <person name="Nowell W R."/>
        </authorList>
    </citation>
    <scope>NUCLEOTIDE SEQUENCE</scope>
</reference>
<dbReference type="AlphaFoldDB" id="A0A815L6S3"/>
<dbReference type="Proteomes" id="UP000663829">
    <property type="component" value="Unassembled WGS sequence"/>
</dbReference>
<evidence type="ECO:0008006" key="4">
    <source>
        <dbReference type="Google" id="ProtNLM"/>
    </source>
</evidence>